<dbReference type="Gene3D" id="1.10.540.10">
    <property type="entry name" value="Acyl-CoA dehydrogenase/oxidase, N-terminal domain"/>
    <property type="match status" value="1"/>
</dbReference>
<proteinExistence type="inferred from homology"/>
<dbReference type="PANTHER" id="PTHR43884">
    <property type="entry name" value="ACYL-COA DEHYDROGENASE"/>
    <property type="match status" value="1"/>
</dbReference>
<protein>
    <submittedName>
        <fullName evidence="10">Acyl-CoA dehydrogenase</fullName>
    </submittedName>
</protein>
<evidence type="ECO:0000256" key="3">
    <source>
        <dbReference type="ARBA" id="ARBA00022630"/>
    </source>
</evidence>
<dbReference type="CDD" id="cd00567">
    <property type="entry name" value="ACAD"/>
    <property type="match status" value="1"/>
</dbReference>
<dbReference type="InterPro" id="IPR006091">
    <property type="entry name" value="Acyl-CoA_Oxase/DH_mid-dom"/>
</dbReference>
<dbReference type="Proteomes" id="UP001069802">
    <property type="component" value="Unassembled WGS sequence"/>
</dbReference>
<keyword evidence="3 6" id="KW-0285">Flavoprotein</keyword>
<dbReference type="Pfam" id="PF02771">
    <property type="entry name" value="Acyl-CoA_dh_N"/>
    <property type="match status" value="1"/>
</dbReference>
<reference evidence="10" key="1">
    <citation type="submission" date="2022-12" db="EMBL/GenBank/DDBJ databases">
        <title>Bacterial isolates from different developmental stages of Nematostella vectensis.</title>
        <authorList>
            <person name="Fraune S."/>
        </authorList>
    </citation>
    <scope>NUCLEOTIDE SEQUENCE</scope>
    <source>
        <strain evidence="10">G21630-S1</strain>
    </source>
</reference>
<dbReference type="InterPro" id="IPR009075">
    <property type="entry name" value="AcylCo_DH/oxidase_C"/>
</dbReference>
<evidence type="ECO:0000313" key="10">
    <source>
        <dbReference type="EMBL" id="MCZ4282910.1"/>
    </source>
</evidence>
<dbReference type="EMBL" id="JAPWGY010000012">
    <property type="protein sequence ID" value="MCZ4282910.1"/>
    <property type="molecule type" value="Genomic_DNA"/>
</dbReference>
<dbReference type="RefSeq" id="WP_269425052.1">
    <property type="nucleotide sequence ID" value="NZ_JAPWGY010000012.1"/>
</dbReference>
<dbReference type="SUPFAM" id="SSF47203">
    <property type="entry name" value="Acyl-CoA dehydrogenase C-terminal domain-like"/>
    <property type="match status" value="1"/>
</dbReference>
<evidence type="ECO:0000259" key="8">
    <source>
        <dbReference type="Pfam" id="PF02770"/>
    </source>
</evidence>
<comment type="cofactor">
    <cofactor evidence="1 6">
        <name>FAD</name>
        <dbReference type="ChEBI" id="CHEBI:57692"/>
    </cofactor>
</comment>
<name>A0ABT4LP43_9PROT</name>
<dbReference type="SUPFAM" id="SSF56645">
    <property type="entry name" value="Acyl-CoA dehydrogenase NM domain-like"/>
    <property type="match status" value="1"/>
</dbReference>
<organism evidence="10 11">
    <name type="scientific">Kiloniella laminariae</name>
    <dbReference type="NCBI Taxonomy" id="454162"/>
    <lineage>
        <taxon>Bacteria</taxon>
        <taxon>Pseudomonadati</taxon>
        <taxon>Pseudomonadota</taxon>
        <taxon>Alphaproteobacteria</taxon>
        <taxon>Rhodospirillales</taxon>
        <taxon>Kiloniellaceae</taxon>
        <taxon>Kiloniella</taxon>
    </lineage>
</organism>
<evidence type="ECO:0000256" key="1">
    <source>
        <dbReference type="ARBA" id="ARBA00001974"/>
    </source>
</evidence>
<dbReference type="InterPro" id="IPR013786">
    <property type="entry name" value="AcylCoA_DH/ox_N"/>
</dbReference>
<dbReference type="InterPro" id="IPR036250">
    <property type="entry name" value="AcylCo_DH-like_C"/>
</dbReference>
<dbReference type="InterPro" id="IPR037069">
    <property type="entry name" value="AcylCoA_DH/ox_N_sf"/>
</dbReference>
<evidence type="ECO:0000256" key="4">
    <source>
        <dbReference type="ARBA" id="ARBA00022827"/>
    </source>
</evidence>
<evidence type="ECO:0000256" key="6">
    <source>
        <dbReference type="RuleBase" id="RU362125"/>
    </source>
</evidence>
<evidence type="ECO:0000313" key="11">
    <source>
        <dbReference type="Proteomes" id="UP001069802"/>
    </source>
</evidence>
<keyword evidence="11" id="KW-1185">Reference proteome</keyword>
<comment type="similarity">
    <text evidence="2 6">Belongs to the acyl-CoA dehydrogenase family.</text>
</comment>
<dbReference type="Gene3D" id="2.40.110.10">
    <property type="entry name" value="Butyryl-CoA Dehydrogenase, subunit A, domain 2"/>
    <property type="match status" value="1"/>
</dbReference>
<feature type="domain" description="Acyl-CoA dehydrogenase/oxidase N-terminal" evidence="9">
    <location>
        <begin position="6"/>
        <end position="118"/>
    </location>
</feature>
<gene>
    <name evidence="10" type="ORF">O4H49_19145</name>
</gene>
<dbReference type="InterPro" id="IPR046373">
    <property type="entry name" value="Acyl-CoA_Oxase/DH_mid-dom_sf"/>
</dbReference>
<evidence type="ECO:0000256" key="2">
    <source>
        <dbReference type="ARBA" id="ARBA00009347"/>
    </source>
</evidence>
<accession>A0ABT4LP43</accession>
<dbReference type="InterPro" id="IPR009100">
    <property type="entry name" value="AcylCoA_DH/oxidase_NM_dom_sf"/>
</dbReference>
<feature type="domain" description="Acyl-CoA oxidase/dehydrogenase middle" evidence="8">
    <location>
        <begin position="122"/>
        <end position="212"/>
    </location>
</feature>
<evidence type="ECO:0000259" key="9">
    <source>
        <dbReference type="Pfam" id="PF02771"/>
    </source>
</evidence>
<dbReference type="Pfam" id="PF00441">
    <property type="entry name" value="Acyl-CoA_dh_1"/>
    <property type="match status" value="1"/>
</dbReference>
<keyword evidence="5 6" id="KW-0560">Oxidoreductase</keyword>
<dbReference type="Pfam" id="PF02770">
    <property type="entry name" value="Acyl-CoA_dh_M"/>
    <property type="match status" value="1"/>
</dbReference>
<evidence type="ECO:0000256" key="5">
    <source>
        <dbReference type="ARBA" id="ARBA00023002"/>
    </source>
</evidence>
<dbReference type="Gene3D" id="1.20.140.10">
    <property type="entry name" value="Butyryl-CoA Dehydrogenase, subunit A, domain 3"/>
    <property type="match status" value="1"/>
</dbReference>
<sequence>MDFTFTEEQQLFRNSTRRFLEEQYAFEKRAGVLEQAHGFLESHWQNFAELGWLAMPFAEEYDGLGGSPVETMILMEEMGRNLLTSPYLATVVLGGGIVAEAGSEQQKSALLPQVGSGELKLALAFAEQGGGYDLTQIRLRAIKNDSGYLLDGTKTTVFYSVVADKIIVAARTAGQAGEREGVSLFLIDRDAAGLQSRDYRTQDGGSASDLDFKAVQVPEEALLGREGQGFLPLQRVIAKAAVALCAEAVGVMWAISEQSGDFLRTREQFGQKLGSFQALQHRLVDVYMKCQLGQSLVYDVVCALGQQAGEPFGPELLRKVCAAKYQVGLDARSVGQEGIQFHGAMGMMTELPIGHYYKRITAINSTFGDPRFHLRRYRELMIQDQETVA</sequence>
<feature type="domain" description="Acyl-CoA dehydrogenase/oxidase C-terminal" evidence="7">
    <location>
        <begin position="227"/>
        <end position="363"/>
    </location>
</feature>
<keyword evidence="4 6" id="KW-0274">FAD</keyword>
<evidence type="ECO:0000259" key="7">
    <source>
        <dbReference type="Pfam" id="PF00441"/>
    </source>
</evidence>
<dbReference type="PANTHER" id="PTHR43884:SF20">
    <property type="entry name" value="ACYL-COA DEHYDROGENASE FADE28"/>
    <property type="match status" value="1"/>
</dbReference>
<comment type="caution">
    <text evidence="10">The sequence shown here is derived from an EMBL/GenBank/DDBJ whole genome shotgun (WGS) entry which is preliminary data.</text>
</comment>